<evidence type="ECO:0000256" key="3">
    <source>
        <dbReference type="ARBA" id="ARBA00022670"/>
    </source>
</evidence>
<dbReference type="GO" id="GO:0008270">
    <property type="term" value="F:zinc ion binding"/>
    <property type="evidence" value="ECO:0007669"/>
    <property type="project" value="UniProtKB-UniRule"/>
</dbReference>
<keyword evidence="3 14" id="KW-0645">Protease</keyword>
<keyword evidence="7 14" id="KW-0378">Hydrolase</keyword>
<dbReference type="AlphaFoldDB" id="A0A5C8NKU9"/>
<feature type="active site" evidence="14">
    <location>
        <position position="428"/>
    </location>
</feature>
<dbReference type="Pfam" id="PF01434">
    <property type="entry name" value="Peptidase_M41"/>
    <property type="match status" value="1"/>
</dbReference>
<dbReference type="HAMAP" id="MF_01458">
    <property type="entry name" value="FtsH"/>
    <property type="match status" value="1"/>
</dbReference>
<comment type="cofactor">
    <cofactor evidence="14">
        <name>Zn(2+)</name>
        <dbReference type="ChEBI" id="CHEBI:29105"/>
    </cofactor>
    <text evidence="14">Binds 1 zinc ion per subunit.</text>
</comment>
<dbReference type="Gene3D" id="1.20.58.760">
    <property type="entry name" value="Peptidase M41"/>
    <property type="match status" value="1"/>
</dbReference>
<evidence type="ECO:0000256" key="6">
    <source>
        <dbReference type="ARBA" id="ARBA00022741"/>
    </source>
</evidence>
<comment type="caution">
    <text evidence="14">Lacks conserved residue(s) required for the propagation of feature annotation.</text>
</comment>
<evidence type="ECO:0000256" key="10">
    <source>
        <dbReference type="ARBA" id="ARBA00022989"/>
    </source>
</evidence>
<evidence type="ECO:0000256" key="2">
    <source>
        <dbReference type="ARBA" id="ARBA00010044"/>
    </source>
</evidence>
<keyword evidence="8 14" id="KW-0862">Zinc</keyword>
<accession>A0A5C8NKU9</accession>
<protein>
    <recommendedName>
        <fullName evidence="14">ATP-dependent zinc metalloprotease FtsH</fullName>
        <ecNumber evidence="14">3.4.24.-</ecNumber>
    </recommendedName>
</protein>
<dbReference type="NCBIfam" id="TIGR01241">
    <property type="entry name" value="FtsH_fam"/>
    <property type="match status" value="1"/>
</dbReference>
<dbReference type="GO" id="GO:0004222">
    <property type="term" value="F:metalloendopeptidase activity"/>
    <property type="evidence" value="ECO:0007669"/>
    <property type="project" value="InterPro"/>
</dbReference>
<dbReference type="InterPro" id="IPR037219">
    <property type="entry name" value="Peptidase_M41-like"/>
</dbReference>
<dbReference type="InterPro" id="IPR041569">
    <property type="entry name" value="AAA_lid_3"/>
</dbReference>
<dbReference type="SUPFAM" id="SSF140990">
    <property type="entry name" value="FtsH protease domain-like"/>
    <property type="match status" value="1"/>
</dbReference>
<keyword evidence="11 14" id="KW-0482">Metalloprotease</keyword>
<keyword evidence="18" id="KW-1185">Reference proteome</keyword>
<sequence>MDRNQNPGWNVWHIAAVLLLTMVAHDIWQSFRAVEPMPYSEFMQQLEAGNVADMQVSADRIQGSLKRPLQDGRTRFVTVRVDPQLAGALAEHGASFRGVIESTLLRDLLGWILPVLVFFGIWMFALRKIAEKGIGGFGGGGGLMSIGKSRAKVYVETGVGVTFDDVAGVDEAKEELREVVGFLKNPGEYGRLGARIPKGILLVGPPGTGKTLLARAVAGEAGVPFFSINGSEFVEMFVGVGAARVRDLFEQARQKAPAIIFIDEIDALGRARGAFGFGGGHDEKEQTLNQLLAELDGFDPKSGVVLLAATNRPEILDPALLRAGRFDRQVLVDRPDRKGRVQILGVHLRKVKLAPDVDPEQVAALTPGFTGADIANLVNEAALLATRNGREAVALADFTGAIERIVAGLEKRNRLLNPLERRIVAHHEMGHALVAMALPGADVVHKISIIPRGIGSLGYTIQRPTEDRFLMTRKELERKMAVLLGGRAAEQLALGEISTGASDDLAKVTDIARSMVMQYGMDETLGNLVYEAPRSAFLGAPDQVAEPRRHSEESARRIDEAVRRLVADAFAQSLAVLSRQRARLERGAELLLERETLEQKDLQALCAEIPAQETER</sequence>
<comment type="caution">
    <text evidence="17">The sequence shown here is derived from an EMBL/GenBank/DDBJ whole genome shotgun (WGS) entry which is preliminary data.</text>
</comment>
<evidence type="ECO:0000256" key="14">
    <source>
        <dbReference type="HAMAP-Rule" id="MF_01458"/>
    </source>
</evidence>
<dbReference type="GO" id="GO:0030163">
    <property type="term" value="P:protein catabolic process"/>
    <property type="evidence" value="ECO:0007669"/>
    <property type="project" value="UniProtKB-UniRule"/>
</dbReference>
<dbReference type="FunFam" id="1.20.58.760:FF:000001">
    <property type="entry name" value="ATP-dependent zinc metalloprotease FtsH"/>
    <property type="match status" value="1"/>
</dbReference>
<keyword evidence="12 14" id="KW-0472">Membrane</keyword>
<feature type="binding site" evidence="14">
    <location>
        <position position="504"/>
    </location>
    <ligand>
        <name>Zn(2+)</name>
        <dbReference type="ChEBI" id="CHEBI:29105"/>
        <note>catalytic</note>
    </ligand>
</feature>
<dbReference type="SMART" id="SM00382">
    <property type="entry name" value="AAA"/>
    <property type="match status" value="1"/>
</dbReference>
<evidence type="ECO:0000256" key="1">
    <source>
        <dbReference type="ARBA" id="ARBA00004370"/>
    </source>
</evidence>
<keyword evidence="9 14" id="KW-0067">ATP-binding</keyword>
<dbReference type="InterPro" id="IPR000642">
    <property type="entry name" value="Peptidase_M41"/>
</dbReference>
<dbReference type="Pfam" id="PF06480">
    <property type="entry name" value="FtsH_ext"/>
    <property type="match status" value="1"/>
</dbReference>
<keyword evidence="5 14" id="KW-0479">Metal-binding</keyword>
<proteinExistence type="inferred from homology"/>
<feature type="binding site" evidence="14">
    <location>
        <position position="427"/>
    </location>
    <ligand>
        <name>Zn(2+)</name>
        <dbReference type="ChEBI" id="CHEBI:29105"/>
        <note>catalytic</note>
    </ligand>
</feature>
<dbReference type="PANTHER" id="PTHR43655:SF2">
    <property type="entry name" value="AFG3 LIKE MATRIX AAA PEPTIDASE SUBUNIT 2, ISOFORM A"/>
    <property type="match status" value="1"/>
</dbReference>
<dbReference type="EMBL" id="VDUY01000011">
    <property type="protein sequence ID" value="TXL61780.1"/>
    <property type="molecule type" value="Genomic_DNA"/>
</dbReference>
<comment type="similarity">
    <text evidence="13 14">In the central section; belongs to the AAA ATPase family.</text>
</comment>
<evidence type="ECO:0000256" key="5">
    <source>
        <dbReference type="ARBA" id="ARBA00022723"/>
    </source>
</evidence>
<dbReference type="Gene3D" id="3.30.720.210">
    <property type="match status" value="1"/>
</dbReference>
<evidence type="ECO:0000256" key="8">
    <source>
        <dbReference type="ARBA" id="ARBA00022833"/>
    </source>
</evidence>
<dbReference type="InterPro" id="IPR011546">
    <property type="entry name" value="Pept_M41_FtsH_extracell"/>
</dbReference>
<dbReference type="PANTHER" id="PTHR43655">
    <property type="entry name" value="ATP-DEPENDENT PROTEASE"/>
    <property type="match status" value="1"/>
</dbReference>
<evidence type="ECO:0000256" key="4">
    <source>
        <dbReference type="ARBA" id="ARBA00022692"/>
    </source>
</evidence>
<reference evidence="17 18" key="1">
    <citation type="submission" date="2019-06" db="EMBL/GenBank/DDBJ databases">
        <title>Quisquiliibacterium sp. nov., isolated from a maize field.</title>
        <authorList>
            <person name="Lin S.-Y."/>
            <person name="Tsai C.-F."/>
            <person name="Young C.-C."/>
        </authorList>
    </citation>
    <scope>NUCLEOTIDE SEQUENCE [LARGE SCALE GENOMIC DNA]</scope>
    <source>
        <strain evidence="17 18">CC-CFT501</strain>
    </source>
</reference>
<dbReference type="CDD" id="cd19501">
    <property type="entry name" value="RecA-like_FtsH"/>
    <property type="match status" value="1"/>
</dbReference>
<dbReference type="EC" id="3.4.24.-" evidence="14"/>
<dbReference type="FunFam" id="3.40.50.300:FF:000001">
    <property type="entry name" value="ATP-dependent zinc metalloprotease FtsH"/>
    <property type="match status" value="1"/>
</dbReference>
<comment type="subcellular location">
    <subcellularLocation>
        <location evidence="14">Cell membrane</location>
        <topology evidence="14">Multi-pass membrane protein</topology>
        <orientation evidence="14">Cytoplasmic side</orientation>
    </subcellularLocation>
    <subcellularLocation>
        <location evidence="1">Membrane</location>
    </subcellularLocation>
</comment>
<dbReference type="InterPro" id="IPR003960">
    <property type="entry name" value="ATPase_AAA_CS"/>
</dbReference>
<feature type="binding site" evidence="14">
    <location>
        <position position="431"/>
    </location>
    <ligand>
        <name>Zn(2+)</name>
        <dbReference type="ChEBI" id="CHEBI:29105"/>
        <note>catalytic</note>
    </ligand>
</feature>
<keyword evidence="4 14" id="KW-0812">Transmembrane</keyword>
<evidence type="ECO:0000256" key="13">
    <source>
        <dbReference type="ARBA" id="ARBA00061570"/>
    </source>
</evidence>
<feature type="domain" description="AAA+ ATPase" evidence="16">
    <location>
        <begin position="196"/>
        <end position="336"/>
    </location>
</feature>
<feature type="binding site" evidence="14">
    <location>
        <begin position="204"/>
        <end position="211"/>
    </location>
    <ligand>
        <name>ATP</name>
        <dbReference type="ChEBI" id="CHEBI:30616"/>
    </ligand>
</feature>
<comment type="subunit">
    <text evidence="14">Homohexamer.</text>
</comment>
<comment type="function">
    <text evidence="14">Acts as a processive, ATP-dependent zinc metallopeptidase for both cytoplasmic and membrane proteins. Plays a role in the quality control of integral membrane proteins.</text>
</comment>
<dbReference type="Proteomes" id="UP000321548">
    <property type="component" value="Unassembled WGS sequence"/>
</dbReference>
<name>A0A5C8NKU9_9BURK</name>
<evidence type="ECO:0000256" key="15">
    <source>
        <dbReference type="RuleBase" id="RU003651"/>
    </source>
</evidence>
<gene>
    <name evidence="17" type="primary">hflB</name>
    <name evidence="14" type="synonym">ftsH</name>
    <name evidence="17" type="ORF">FHP08_18080</name>
</gene>
<dbReference type="Pfam" id="PF17862">
    <property type="entry name" value="AAA_lid_3"/>
    <property type="match status" value="1"/>
</dbReference>
<keyword evidence="10 14" id="KW-1133">Transmembrane helix</keyword>
<dbReference type="Pfam" id="PF00004">
    <property type="entry name" value="AAA"/>
    <property type="match status" value="1"/>
</dbReference>
<evidence type="ECO:0000256" key="7">
    <source>
        <dbReference type="ARBA" id="ARBA00022801"/>
    </source>
</evidence>
<dbReference type="GO" id="GO:0006508">
    <property type="term" value="P:proteolysis"/>
    <property type="evidence" value="ECO:0007669"/>
    <property type="project" value="UniProtKB-KW"/>
</dbReference>
<keyword evidence="6 14" id="KW-0547">Nucleotide-binding</keyword>
<evidence type="ECO:0000313" key="17">
    <source>
        <dbReference type="EMBL" id="TXL61780.1"/>
    </source>
</evidence>
<dbReference type="SUPFAM" id="SSF52540">
    <property type="entry name" value="P-loop containing nucleoside triphosphate hydrolases"/>
    <property type="match status" value="1"/>
</dbReference>
<evidence type="ECO:0000259" key="16">
    <source>
        <dbReference type="SMART" id="SM00382"/>
    </source>
</evidence>
<dbReference type="FunFam" id="1.10.8.60:FF:000001">
    <property type="entry name" value="ATP-dependent zinc metalloprotease FtsH"/>
    <property type="match status" value="1"/>
</dbReference>
<comment type="similarity">
    <text evidence="2 14">In the C-terminal section; belongs to the peptidase M41 family.</text>
</comment>
<dbReference type="GO" id="GO:0004176">
    <property type="term" value="F:ATP-dependent peptidase activity"/>
    <property type="evidence" value="ECO:0007669"/>
    <property type="project" value="InterPro"/>
</dbReference>
<dbReference type="RefSeq" id="WP_147705913.1">
    <property type="nucleotide sequence ID" value="NZ_VDUY01000011.1"/>
</dbReference>
<evidence type="ECO:0000256" key="9">
    <source>
        <dbReference type="ARBA" id="ARBA00022840"/>
    </source>
</evidence>
<comment type="similarity">
    <text evidence="15">Belongs to the AAA ATPase family.</text>
</comment>
<dbReference type="InterPro" id="IPR027417">
    <property type="entry name" value="P-loop_NTPase"/>
</dbReference>
<dbReference type="Gene3D" id="1.10.8.60">
    <property type="match status" value="1"/>
</dbReference>
<dbReference type="InterPro" id="IPR005936">
    <property type="entry name" value="FtsH"/>
</dbReference>
<dbReference type="OrthoDB" id="9809379at2"/>
<dbReference type="InterPro" id="IPR050928">
    <property type="entry name" value="ATP-dep_Zn_Metalloprotease"/>
</dbReference>
<dbReference type="Gene3D" id="3.40.50.300">
    <property type="entry name" value="P-loop containing nucleotide triphosphate hydrolases"/>
    <property type="match status" value="1"/>
</dbReference>
<dbReference type="GO" id="GO:0016887">
    <property type="term" value="F:ATP hydrolysis activity"/>
    <property type="evidence" value="ECO:0007669"/>
    <property type="project" value="UniProtKB-UniRule"/>
</dbReference>
<dbReference type="InterPro" id="IPR003959">
    <property type="entry name" value="ATPase_AAA_core"/>
</dbReference>
<evidence type="ECO:0000313" key="18">
    <source>
        <dbReference type="Proteomes" id="UP000321548"/>
    </source>
</evidence>
<feature type="transmembrane region" description="Helical" evidence="14">
    <location>
        <begin position="108"/>
        <end position="126"/>
    </location>
</feature>
<dbReference type="InterPro" id="IPR003593">
    <property type="entry name" value="AAA+_ATPase"/>
</dbReference>
<organism evidence="17 18">
    <name type="scientific">Zeimonas arvi</name>
    <dbReference type="NCBI Taxonomy" id="2498847"/>
    <lineage>
        <taxon>Bacteria</taxon>
        <taxon>Pseudomonadati</taxon>
        <taxon>Pseudomonadota</taxon>
        <taxon>Betaproteobacteria</taxon>
        <taxon>Burkholderiales</taxon>
        <taxon>Burkholderiaceae</taxon>
        <taxon>Zeimonas</taxon>
    </lineage>
</organism>
<keyword evidence="14" id="KW-1003">Cell membrane</keyword>
<evidence type="ECO:0000256" key="11">
    <source>
        <dbReference type="ARBA" id="ARBA00023049"/>
    </source>
</evidence>
<evidence type="ECO:0000256" key="12">
    <source>
        <dbReference type="ARBA" id="ARBA00023136"/>
    </source>
</evidence>
<dbReference type="GO" id="GO:0005886">
    <property type="term" value="C:plasma membrane"/>
    <property type="evidence" value="ECO:0007669"/>
    <property type="project" value="UniProtKB-SubCell"/>
</dbReference>
<dbReference type="PROSITE" id="PS00674">
    <property type="entry name" value="AAA"/>
    <property type="match status" value="1"/>
</dbReference>
<dbReference type="GO" id="GO:0005524">
    <property type="term" value="F:ATP binding"/>
    <property type="evidence" value="ECO:0007669"/>
    <property type="project" value="UniProtKB-UniRule"/>
</dbReference>